<feature type="transmembrane region" description="Helical" evidence="2">
    <location>
        <begin position="86"/>
        <end position="109"/>
    </location>
</feature>
<dbReference type="EMBL" id="CP162511">
    <property type="protein sequence ID" value="XDI07009.1"/>
    <property type="molecule type" value="Genomic_DNA"/>
</dbReference>
<dbReference type="RefSeq" id="WP_368499385.1">
    <property type="nucleotide sequence ID" value="NZ_CP162511.1"/>
</dbReference>
<proteinExistence type="predicted"/>
<reference evidence="3" key="1">
    <citation type="submission" date="2024-05" db="EMBL/GenBank/DDBJ databases">
        <title>Herbiconiux sp. A18JL235.</title>
        <authorList>
            <person name="Zhang G."/>
        </authorList>
    </citation>
    <scope>NUCLEOTIDE SEQUENCE</scope>
    <source>
        <strain evidence="3">A18JL235</strain>
    </source>
</reference>
<gene>
    <name evidence="3" type="ORF">ABFY20_07895</name>
</gene>
<keyword evidence="2" id="KW-1133">Transmembrane helix</keyword>
<protein>
    <recommendedName>
        <fullName evidence="4">DUF3017 domain-containing protein</fullName>
    </recommendedName>
</protein>
<name>A0AB39BKH3_9MICO</name>
<feature type="region of interest" description="Disordered" evidence="1">
    <location>
        <begin position="1"/>
        <end position="21"/>
    </location>
</feature>
<organism evidence="3">
    <name type="scientific">Herbiconiux sp. A18JL235</name>
    <dbReference type="NCBI Taxonomy" id="3152363"/>
    <lineage>
        <taxon>Bacteria</taxon>
        <taxon>Bacillati</taxon>
        <taxon>Actinomycetota</taxon>
        <taxon>Actinomycetes</taxon>
        <taxon>Micrococcales</taxon>
        <taxon>Microbacteriaceae</taxon>
        <taxon>Herbiconiux</taxon>
    </lineage>
</organism>
<feature type="transmembrane region" description="Helical" evidence="2">
    <location>
        <begin position="55"/>
        <end position="79"/>
    </location>
</feature>
<evidence type="ECO:0000256" key="2">
    <source>
        <dbReference type="SAM" id="Phobius"/>
    </source>
</evidence>
<evidence type="ECO:0000313" key="3">
    <source>
        <dbReference type="EMBL" id="XDI07009.1"/>
    </source>
</evidence>
<evidence type="ECO:0008006" key="4">
    <source>
        <dbReference type="Google" id="ProtNLM"/>
    </source>
</evidence>
<keyword evidence="2" id="KW-0472">Membrane</keyword>
<evidence type="ECO:0000256" key="1">
    <source>
        <dbReference type="SAM" id="MobiDB-lite"/>
    </source>
</evidence>
<keyword evidence="2" id="KW-0812">Transmembrane</keyword>
<sequence>MQDGEKEPDPDDDPTRVVNQPSLTRSQGTVWLVVGGVMAAISVVLLLALRDVDSGATPLVAVAVIVLLYLAMVEVRLLVRPLRLRLGLMAVCFGAIAAVALLSVVLIGMGQVLP</sequence>
<dbReference type="AlphaFoldDB" id="A0AB39BKH3"/>
<accession>A0AB39BKH3</accession>
<feature type="transmembrane region" description="Helical" evidence="2">
    <location>
        <begin position="30"/>
        <end position="49"/>
    </location>
</feature>